<dbReference type="STRING" id="145854.GA0074692_1022"/>
<sequence length="60" mass="6529">MHDALPVHRLRPDLLDGVRLALELSKHTTNTSSTHGGIGGELADSAAERRGNVRPWLVPH</sequence>
<organism evidence="2 3">
    <name type="scientific">Micromonospora pallida</name>
    <dbReference type="NCBI Taxonomy" id="145854"/>
    <lineage>
        <taxon>Bacteria</taxon>
        <taxon>Bacillati</taxon>
        <taxon>Actinomycetota</taxon>
        <taxon>Actinomycetes</taxon>
        <taxon>Micromonosporales</taxon>
        <taxon>Micromonosporaceae</taxon>
        <taxon>Micromonospora</taxon>
    </lineage>
</organism>
<dbReference type="AlphaFoldDB" id="A0A1C6RUL9"/>
<dbReference type="Proteomes" id="UP000198959">
    <property type="component" value="Unassembled WGS sequence"/>
</dbReference>
<dbReference type="RefSeq" id="WP_176738307.1">
    <property type="nucleotide sequence ID" value="NZ_FMHW01000002.1"/>
</dbReference>
<gene>
    <name evidence="2" type="ORF">GA0074692_1022</name>
</gene>
<evidence type="ECO:0000256" key="1">
    <source>
        <dbReference type="SAM" id="MobiDB-lite"/>
    </source>
</evidence>
<feature type="region of interest" description="Disordered" evidence="1">
    <location>
        <begin position="27"/>
        <end position="60"/>
    </location>
</feature>
<keyword evidence="3" id="KW-1185">Reference proteome</keyword>
<dbReference type="EMBL" id="FMHW01000002">
    <property type="protein sequence ID" value="SCL20906.1"/>
    <property type="molecule type" value="Genomic_DNA"/>
</dbReference>
<name>A0A1C6RUL9_9ACTN</name>
<evidence type="ECO:0000313" key="3">
    <source>
        <dbReference type="Proteomes" id="UP000198959"/>
    </source>
</evidence>
<proteinExistence type="predicted"/>
<accession>A0A1C6RUL9</accession>
<reference evidence="3" key="1">
    <citation type="submission" date="2016-06" db="EMBL/GenBank/DDBJ databases">
        <authorList>
            <person name="Varghese N."/>
            <person name="Submissions Spin"/>
        </authorList>
    </citation>
    <scope>NUCLEOTIDE SEQUENCE [LARGE SCALE GENOMIC DNA]</scope>
    <source>
        <strain evidence="3">DSM 43817</strain>
    </source>
</reference>
<evidence type="ECO:0000313" key="2">
    <source>
        <dbReference type="EMBL" id="SCL20906.1"/>
    </source>
</evidence>
<protein>
    <submittedName>
        <fullName evidence="2">Uncharacterized protein</fullName>
    </submittedName>
</protein>